<evidence type="ECO:0008006" key="3">
    <source>
        <dbReference type="Google" id="ProtNLM"/>
    </source>
</evidence>
<dbReference type="Gene3D" id="3.30.530.20">
    <property type="match status" value="1"/>
</dbReference>
<dbReference type="AlphaFoldDB" id="A0A838AE58"/>
<proteinExistence type="predicted"/>
<dbReference type="EMBL" id="JACCKD010000007">
    <property type="protein sequence ID" value="MBA0127586.1"/>
    <property type="molecule type" value="Genomic_DNA"/>
</dbReference>
<organism evidence="1 2">
    <name type="scientific">Haloechinothrix aidingensis</name>
    <dbReference type="NCBI Taxonomy" id="2752311"/>
    <lineage>
        <taxon>Bacteria</taxon>
        <taxon>Bacillati</taxon>
        <taxon>Actinomycetota</taxon>
        <taxon>Actinomycetes</taxon>
        <taxon>Pseudonocardiales</taxon>
        <taxon>Pseudonocardiaceae</taxon>
        <taxon>Haloechinothrix</taxon>
    </lineage>
</organism>
<accession>A0A838AE58</accession>
<gene>
    <name evidence="1" type="ORF">H0B56_18735</name>
</gene>
<sequence length="142" mass="14576">MITLTGRFDTPADAAALLALHGGPEALAAVPTLRGVRRDASGGIRAAFSPRGTFVPMPFALTVSVERASATGAQLAVRATRGQTAVDVQLRLGFEPSTSGTTVSWAADVSVRGTGATVGQRVVRDLVYAAIDEILRDTAAVA</sequence>
<dbReference type="InterPro" id="IPR023393">
    <property type="entry name" value="START-like_dom_sf"/>
</dbReference>
<dbReference type="SUPFAM" id="SSF55961">
    <property type="entry name" value="Bet v1-like"/>
    <property type="match status" value="1"/>
</dbReference>
<evidence type="ECO:0000313" key="2">
    <source>
        <dbReference type="Proteomes" id="UP000582974"/>
    </source>
</evidence>
<evidence type="ECO:0000313" key="1">
    <source>
        <dbReference type="EMBL" id="MBA0127586.1"/>
    </source>
</evidence>
<reference evidence="1 2" key="1">
    <citation type="submission" date="2020-07" db="EMBL/GenBank/DDBJ databases">
        <title>Genome of Haloechinothrix sp.</title>
        <authorList>
            <person name="Tang S.-K."/>
            <person name="Yang L."/>
            <person name="Zhu W.-Y."/>
        </authorList>
    </citation>
    <scope>NUCLEOTIDE SEQUENCE [LARGE SCALE GENOMIC DNA]</scope>
    <source>
        <strain evidence="1 2">YIM 98757</strain>
    </source>
</reference>
<name>A0A838AE58_9PSEU</name>
<dbReference type="Proteomes" id="UP000582974">
    <property type="component" value="Unassembled WGS sequence"/>
</dbReference>
<dbReference type="RefSeq" id="WP_180894396.1">
    <property type="nucleotide sequence ID" value="NZ_JACCKD010000007.1"/>
</dbReference>
<dbReference type="InterPro" id="IPR010419">
    <property type="entry name" value="CO_DH_gsu"/>
</dbReference>
<protein>
    <recommendedName>
        <fullName evidence="3">Carbon monoxide dehydrogenase subunit G</fullName>
    </recommendedName>
</protein>
<dbReference type="Pfam" id="PF06240">
    <property type="entry name" value="COXG"/>
    <property type="match status" value="1"/>
</dbReference>
<comment type="caution">
    <text evidence="1">The sequence shown here is derived from an EMBL/GenBank/DDBJ whole genome shotgun (WGS) entry which is preliminary data.</text>
</comment>
<keyword evidence="2" id="KW-1185">Reference proteome</keyword>